<gene>
    <name evidence="5" type="ORF">FC85_GL002611</name>
</gene>
<dbReference type="EMBL" id="AZEY01000029">
    <property type="protein sequence ID" value="KRL67754.1"/>
    <property type="molecule type" value="Genomic_DNA"/>
</dbReference>
<feature type="domain" description="HTH araC/xylS-type" evidence="4">
    <location>
        <begin position="177"/>
        <end position="284"/>
    </location>
</feature>
<keyword evidence="2" id="KW-0238">DNA-binding</keyword>
<keyword evidence="1" id="KW-0805">Transcription regulation</keyword>
<dbReference type="PROSITE" id="PS01124">
    <property type="entry name" value="HTH_ARAC_FAMILY_2"/>
    <property type="match status" value="1"/>
</dbReference>
<dbReference type="InterPro" id="IPR037923">
    <property type="entry name" value="HTH-like"/>
</dbReference>
<dbReference type="InterPro" id="IPR003313">
    <property type="entry name" value="AraC-bd"/>
</dbReference>
<dbReference type="InterPro" id="IPR018062">
    <property type="entry name" value="HTH_AraC-typ_CS"/>
</dbReference>
<evidence type="ECO:0000259" key="4">
    <source>
        <dbReference type="PROSITE" id="PS01124"/>
    </source>
</evidence>
<protein>
    <submittedName>
        <fullName evidence="5">AraC family transcriptional regulator</fullName>
    </submittedName>
</protein>
<evidence type="ECO:0000313" key="6">
    <source>
        <dbReference type="Proteomes" id="UP000052013"/>
    </source>
</evidence>
<dbReference type="GO" id="GO:0003700">
    <property type="term" value="F:DNA-binding transcription factor activity"/>
    <property type="evidence" value="ECO:0007669"/>
    <property type="project" value="InterPro"/>
</dbReference>
<organism evidence="5 6">
    <name type="scientific">Lentilactobacillus diolivorans DSM 14421</name>
    <dbReference type="NCBI Taxonomy" id="1423739"/>
    <lineage>
        <taxon>Bacteria</taxon>
        <taxon>Bacillati</taxon>
        <taxon>Bacillota</taxon>
        <taxon>Bacilli</taxon>
        <taxon>Lactobacillales</taxon>
        <taxon>Lactobacillaceae</taxon>
        <taxon>Lentilactobacillus</taxon>
    </lineage>
</organism>
<dbReference type="PRINTS" id="PR00032">
    <property type="entry name" value="HTHARAC"/>
</dbReference>
<accession>A0A0R1SM27</accession>
<dbReference type="Pfam" id="PF02311">
    <property type="entry name" value="AraC_binding"/>
    <property type="match status" value="1"/>
</dbReference>
<dbReference type="Proteomes" id="UP000052013">
    <property type="component" value="Unassembled WGS sequence"/>
</dbReference>
<dbReference type="Pfam" id="PF12833">
    <property type="entry name" value="HTH_18"/>
    <property type="match status" value="1"/>
</dbReference>
<dbReference type="SUPFAM" id="SSF46689">
    <property type="entry name" value="Homeodomain-like"/>
    <property type="match status" value="1"/>
</dbReference>
<dbReference type="PROSITE" id="PS00041">
    <property type="entry name" value="HTH_ARAC_FAMILY_1"/>
    <property type="match status" value="1"/>
</dbReference>
<evidence type="ECO:0000256" key="3">
    <source>
        <dbReference type="ARBA" id="ARBA00023163"/>
    </source>
</evidence>
<dbReference type="AlphaFoldDB" id="A0A0R1SM27"/>
<evidence type="ECO:0000256" key="1">
    <source>
        <dbReference type="ARBA" id="ARBA00023015"/>
    </source>
</evidence>
<evidence type="ECO:0000313" key="5">
    <source>
        <dbReference type="EMBL" id="KRL67754.1"/>
    </source>
</evidence>
<sequence length="287" mass="33767">MMKNYLPVINTHFTLFGGHVETVRPGWKWKPEEHPAFELMYVIRGSQRTITETGEMILNTGEFTIIPVETRHTNYAVGNEKMTYFCMHFDLDDPTLKYLLIRSYADRIITSRDAEYQDLKDQVEVVMQLFKSKYDLEDQLDIQIDVLKIIKILVKVLKRDHHLQDYQNDINQFMLCQKIASDLKHRLDYEIYHASDPKSVSISKVVKSHHVSQSYVLKLFNRYYGESPQEYLIDLKLSSAKGLLLQPRVQINEVADKLAYSAPSHFSREFKKHFNITPRQYIQDVSK</sequence>
<dbReference type="InterPro" id="IPR014710">
    <property type="entry name" value="RmlC-like_jellyroll"/>
</dbReference>
<dbReference type="STRING" id="1423739.FC85_GL002611"/>
<proteinExistence type="predicted"/>
<dbReference type="Gene3D" id="1.10.10.60">
    <property type="entry name" value="Homeodomain-like"/>
    <property type="match status" value="1"/>
</dbReference>
<dbReference type="PATRIC" id="fig|1423739.3.peg.2707"/>
<dbReference type="SMART" id="SM00342">
    <property type="entry name" value="HTH_ARAC"/>
    <property type="match status" value="1"/>
</dbReference>
<dbReference type="InterPro" id="IPR020449">
    <property type="entry name" value="Tscrpt_reg_AraC-type_HTH"/>
</dbReference>
<evidence type="ECO:0000256" key="2">
    <source>
        <dbReference type="ARBA" id="ARBA00023125"/>
    </source>
</evidence>
<comment type="caution">
    <text evidence="5">The sequence shown here is derived from an EMBL/GenBank/DDBJ whole genome shotgun (WGS) entry which is preliminary data.</text>
</comment>
<dbReference type="InterPro" id="IPR009057">
    <property type="entry name" value="Homeodomain-like_sf"/>
</dbReference>
<reference evidence="5 6" key="1">
    <citation type="journal article" date="2015" name="Genome Announc.">
        <title>Expanding the biotechnology potential of lactobacilli through comparative genomics of 213 strains and associated genera.</title>
        <authorList>
            <person name="Sun Z."/>
            <person name="Harris H.M."/>
            <person name="McCann A."/>
            <person name="Guo C."/>
            <person name="Argimon S."/>
            <person name="Zhang W."/>
            <person name="Yang X."/>
            <person name="Jeffery I.B."/>
            <person name="Cooney J.C."/>
            <person name="Kagawa T.F."/>
            <person name="Liu W."/>
            <person name="Song Y."/>
            <person name="Salvetti E."/>
            <person name="Wrobel A."/>
            <person name="Rasinkangas P."/>
            <person name="Parkhill J."/>
            <person name="Rea M.C."/>
            <person name="O'Sullivan O."/>
            <person name="Ritari J."/>
            <person name="Douillard F.P."/>
            <person name="Paul Ross R."/>
            <person name="Yang R."/>
            <person name="Briner A.E."/>
            <person name="Felis G.E."/>
            <person name="de Vos W.M."/>
            <person name="Barrangou R."/>
            <person name="Klaenhammer T.R."/>
            <person name="Caufield P.W."/>
            <person name="Cui Y."/>
            <person name="Zhang H."/>
            <person name="O'Toole P.W."/>
        </authorList>
    </citation>
    <scope>NUCLEOTIDE SEQUENCE [LARGE SCALE GENOMIC DNA]</scope>
    <source>
        <strain evidence="5 6">DSM 14421</strain>
    </source>
</reference>
<dbReference type="SUPFAM" id="SSF51215">
    <property type="entry name" value="Regulatory protein AraC"/>
    <property type="match status" value="1"/>
</dbReference>
<dbReference type="PANTHER" id="PTHR43280">
    <property type="entry name" value="ARAC-FAMILY TRANSCRIPTIONAL REGULATOR"/>
    <property type="match status" value="1"/>
</dbReference>
<dbReference type="RefSeq" id="WP_057864203.1">
    <property type="nucleotide sequence ID" value="NZ_AZEY01000029.1"/>
</dbReference>
<keyword evidence="3" id="KW-0804">Transcription</keyword>
<dbReference type="InterPro" id="IPR018060">
    <property type="entry name" value="HTH_AraC"/>
</dbReference>
<dbReference type="GO" id="GO:0043565">
    <property type="term" value="F:sequence-specific DNA binding"/>
    <property type="evidence" value="ECO:0007669"/>
    <property type="project" value="InterPro"/>
</dbReference>
<dbReference type="PANTHER" id="PTHR43280:SF28">
    <property type="entry name" value="HTH-TYPE TRANSCRIPTIONAL ACTIVATOR RHAS"/>
    <property type="match status" value="1"/>
</dbReference>
<dbReference type="Gene3D" id="2.60.120.10">
    <property type="entry name" value="Jelly Rolls"/>
    <property type="match status" value="1"/>
</dbReference>
<name>A0A0R1SM27_9LACO</name>